<keyword evidence="1" id="KW-0732">Signal</keyword>
<feature type="signal peptide" evidence="1">
    <location>
        <begin position="1"/>
        <end position="17"/>
    </location>
</feature>
<evidence type="ECO:0000313" key="3">
    <source>
        <dbReference type="Proteomes" id="UP001177003"/>
    </source>
</evidence>
<name>A0AA35VHU4_LACSI</name>
<accession>A0AA35VHU4</accession>
<feature type="chain" id="PRO_5041295958" evidence="1">
    <location>
        <begin position="18"/>
        <end position="117"/>
    </location>
</feature>
<protein>
    <submittedName>
        <fullName evidence="2">Uncharacterized protein</fullName>
    </submittedName>
</protein>
<dbReference type="Proteomes" id="UP001177003">
    <property type="component" value="Chromosome 1"/>
</dbReference>
<proteinExistence type="predicted"/>
<reference evidence="2" key="1">
    <citation type="submission" date="2023-04" db="EMBL/GenBank/DDBJ databases">
        <authorList>
            <person name="Vijverberg K."/>
            <person name="Xiong W."/>
            <person name="Schranz E."/>
        </authorList>
    </citation>
    <scope>NUCLEOTIDE SEQUENCE</scope>
</reference>
<sequence length="117" mass="12957">MMMVMTLPIMLVSLFMSHHIQLLHHKLIHPPVTPNKMAKPSTPIALSASPFASSPDGTSIIVGDLAFKMKKALQSLTKGYTIPQCLERLEVLQLGPTDPLRFVAYHIFGGTMNTREM</sequence>
<keyword evidence="3" id="KW-1185">Reference proteome</keyword>
<evidence type="ECO:0000313" key="2">
    <source>
        <dbReference type="EMBL" id="CAI9266500.1"/>
    </source>
</evidence>
<organism evidence="2 3">
    <name type="scientific">Lactuca saligna</name>
    <name type="common">Willowleaf lettuce</name>
    <dbReference type="NCBI Taxonomy" id="75948"/>
    <lineage>
        <taxon>Eukaryota</taxon>
        <taxon>Viridiplantae</taxon>
        <taxon>Streptophyta</taxon>
        <taxon>Embryophyta</taxon>
        <taxon>Tracheophyta</taxon>
        <taxon>Spermatophyta</taxon>
        <taxon>Magnoliopsida</taxon>
        <taxon>eudicotyledons</taxon>
        <taxon>Gunneridae</taxon>
        <taxon>Pentapetalae</taxon>
        <taxon>asterids</taxon>
        <taxon>campanulids</taxon>
        <taxon>Asterales</taxon>
        <taxon>Asteraceae</taxon>
        <taxon>Cichorioideae</taxon>
        <taxon>Cichorieae</taxon>
        <taxon>Lactucinae</taxon>
        <taxon>Lactuca</taxon>
    </lineage>
</organism>
<dbReference type="EMBL" id="OX465077">
    <property type="protein sequence ID" value="CAI9266500.1"/>
    <property type="molecule type" value="Genomic_DNA"/>
</dbReference>
<gene>
    <name evidence="2" type="ORF">LSALG_LOCUS7053</name>
</gene>
<evidence type="ECO:0000256" key="1">
    <source>
        <dbReference type="SAM" id="SignalP"/>
    </source>
</evidence>
<dbReference type="AlphaFoldDB" id="A0AA35VHU4"/>